<dbReference type="InterPro" id="IPR036390">
    <property type="entry name" value="WH_DNA-bd_sf"/>
</dbReference>
<proteinExistence type="predicted"/>
<dbReference type="EMBL" id="LUUG01000109">
    <property type="protein sequence ID" value="OAH98404.1"/>
    <property type="molecule type" value="Genomic_DNA"/>
</dbReference>
<evidence type="ECO:0000313" key="3">
    <source>
        <dbReference type="EMBL" id="OAH98404.1"/>
    </source>
</evidence>
<accession>A0A177LZC5</accession>
<dbReference type="RefSeq" id="WP_064010272.1">
    <property type="nucleotide sequence ID" value="NZ_LUUG01000109.1"/>
</dbReference>
<dbReference type="Gene3D" id="1.10.10.10">
    <property type="entry name" value="Winged helix-like DNA-binding domain superfamily/Winged helix DNA-binding domain"/>
    <property type="match status" value="1"/>
</dbReference>
<reference evidence="3 4" key="1">
    <citation type="submission" date="2016-03" db="EMBL/GenBank/DDBJ databases">
        <authorList>
            <person name="Ploux O."/>
        </authorList>
    </citation>
    <scope>NUCLEOTIDE SEQUENCE [LARGE SCALE GENOMIC DNA]</scope>
    <source>
        <strain evidence="3 4">R-45363</strain>
    </source>
</reference>
<dbReference type="CDD" id="cd00090">
    <property type="entry name" value="HTH_ARSR"/>
    <property type="match status" value="1"/>
</dbReference>
<gene>
    <name evidence="3" type="ORF">A1332_20655</name>
</gene>
<comment type="caution">
    <text evidence="3">The sequence shown here is derived from an EMBL/GenBank/DDBJ whole genome shotgun (WGS) entry which is preliminary data.</text>
</comment>
<protein>
    <submittedName>
        <fullName evidence="3">Transcriptional regulator</fullName>
    </submittedName>
</protein>
<dbReference type="SUPFAM" id="SSF46785">
    <property type="entry name" value="Winged helix' DNA-binding domain"/>
    <property type="match status" value="1"/>
</dbReference>
<evidence type="ECO:0000259" key="2">
    <source>
        <dbReference type="Pfam" id="PF18546"/>
    </source>
</evidence>
<dbReference type="InterPro" id="IPR036388">
    <property type="entry name" value="WH-like_DNA-bd_sf"/>
</dbReference>
<dbReference type="Pfam" id="PF08279">
    <property type="entry name" value="HTH_11"/>
    <property type="match status" value="1"/>
</dbReference>
<dbReference type="InterPro" id="IPR013196">
    <property type="entry name" value="HTH_11"/>
</dbReference>
<sequence>MVKLTGSRQEQILKLLLSSTDGMSIDELAARLEISRNAVKQHLTGLEKDQLVQEAALNSTGGRPSRNYTLTEQGRNRLPKQYPWFCNLLLGELKEELGEKALRQMLWRMGVNLAQSLAPQFSGKDPVQKQSALVELMQSLGYHAEMDTEQVQPTIKAVNCVYHDLAQQYPELCEFDRALMSTLLDKPIEQTACMALQDCACKFKICNRGA</sequence>
<dbReference type="Proteomes" id="UP000078090">
    <property type="component" value="Unassembled WGS sequence"/>
</dbReference>
<feature type="domain" description="Helix-turn-helix type 11" evidence="1">
    <location>
        <begin position="8"/>
        <end position="60"/>
    </location>
</feature>
<evidence type="ECO:0000259" key="1">
    <source>
        <dbReference type="Pfam" id="PF08279"/>
    </source>
</evidence>
<dbReference type="AlphaFoldDB" id="A0A177LZC5"/>
<dbReference type="InterPro" id="IPR041359">
    <property type="entry name" value="MetOD1"/>
</dbReference>
<feature type="domain" description="Metanogen output" evidence="2">
    <location>
        <begin position="132"/>
        <end position="206"/>
    </location>
</feature>
<name>A0A177LZC5_METMH</name>
<dbReference type="OrthoDB" id="8545200at2"/>
<dbReference type="InterPro" id="IPR011991">
    <property type="entry name" value="ArsR-like_HTH"/>
</dbReference>
<dbReference type="Pfam" id="PF18546">
    <property type="entry name" value="MetOD1"/>
    <property type="match status" value="1"/>
</dbReference>
<evidence type="ECO:0000313" key="4">
    <source>
        <dbReference type="Proteomes" id="UP000078090"/>
    </source>
</evidence>
<organism evidence="3 4">
    <name type="scientific">Methylomonas methanica</name>
    <dbReference type="NCBI Taxonomy" id="421"/>
    <lineage>
        <taxon>Bacteria</taxon>
        <taxon>Pseudomonadati</taxon>
        <taxon>Pseudomonadota</taxon>
        <taxon>Gammaproteobacteria</taxon>
        <taxon>Methylococcales</taxon>
        <taxon>Methylococcaceae</taxon>
        <taxon>Methylomonas</taxon>
    </lineage>
</organism>
<dbReference type="GO" id="GO:0006355">
    <property type="term" value="P:regulation of DNA-templated transcription"/>
    <property type="evidence" value="ECO:0007669"/>
    <property type="project" value="UniProtKB-ARBA"/>
</dbReference>